<proteinExistence type="predicted"/>
<sequence length="171" mass="20242">GPQNASELRVISHAVKQGNRAAARDFNINESMVRKWRKQDDLRQVKTTKQSFRGHKSRWPQLEAKVEQWVIEQRTTGRRVSFLFLSNSGNSGSTSHEDQRLTRKSFFVFPFYLKMPSIHLHKNYHLAVTQIKLDNFPHLQQEQEHWKEDPARTHHQHRRGPLYLRLPVNLS</sequence>
<reference evidence="1" key="1">
    <citation type="submission" date="2016-05" db="EMBL/GenBank/DDBJ databases">
        <authorList>
            <person name="Lavstsen T."/>
            <person name="Jespersen J.S."/>
        </authorList>
    </citation>
    <scope>NUCLEOTIDE SEQUENCE</scope>
    <source>
        <tissue evidence="1">Brain</tissue>
    </source>
</reference>
<protein>
    <submittedName>
        <fullName evidence="1">Uncharacterized protein</fullName>
    </submittedName>
</protein>
<feature type="non-terminal residue" evidence="1">
    <location>
        <position position="1"/>
    </location>
</feature>
<dbReference type="AlphaFoldDB" id="A0A1A7W697"/>
<dbReference type="Gene3D" id="1.10.10.60">
    <property type="entry name" value="Homeodomain-like"/>
    <property type="match status" value="1"/>
</dbReference>
<organism evidence="1">
    <name type="scientific">Iconisemion striatum</name>
    <dbReference type="NCBI Taxonomy" id="60296"/>
    <lineage>
        <taxon>Eukaryota</taxon>
        <taxon>Metazoa</taxon>
        <taxon>Chordata</taxon>
        <taxon>Craniata</taxon>
        <taxon>Vertebrata</taxon>
        <taxon>Euteleostomi</taxon>
        <taxon>Actinopterygii</taxon>
        <taxon>Neopterygii</taxon>
        <taxon>Teleostei</taxon>
        <taxon>Neoteleostei</taxon>
        <taxon>Acanthomorphata</taxon>
        <taxon>Ovalentaria</taxon>
        <taxon>Atherinomorphae</taxon>
        <taxon>Cyprinodontiformes</taxon>
        <taxon>Nothobranchiidae</taxon>
        <taxon>Iconisemion</taxon>
    </lineage>
</organism>
<name>A0A1A7W697_9TELE</name>
<dbReference type="EMBL" id="HADW01000112">
    <property type="protein sequence ID" value="SBP01512.1"/>
    <property type="molecule type" value="Transcribed_RNA"/>
</dbReference>
<accession>A0A1A7W697</accession>
<feature type="non-terminal residue" evidence="1">
    <location>
        <position position="171"/>
    </location>
</feature>
<reference evidence="1" key="2">
    <citation type="submission" date="2016-06" db="EMBL/GenBank/DDBJ databases">
        <title>The genome of a short-lived fish provides insights into sex chromosome evolution and the genetic control of aging.</title>
        <authorList>
            <person name="Reichwald K."/>
            <person name="Felder M."/>
            <person name="Petzold A."/>
            <person name="Koch P."/>
            <person name="Groth M."/>
            <person name="Platzer M."/>
        </authorList>
    </citation>
    <scope>NUCLEOTIDE SEQUENCE</scope>
    <source>
        <tissue evidence="1">Brain</tissue>
    </source>
</reference>
<gene>
    <name evidence="1" type="primary">Nfu_g_1_022013</name>
</gene>
<evidence type="ECO:0000313" key="1">
    <source>
        <dbReference type="EMBL" id="SBP01512.1"/>
    </source>
</evidence>